<dbReference type="InterPro" id="IPR001182">
    <property type="entry name" value="FtsW/RodA"/>
</dbReference>
<reference evidence="7 8" key="1">
    <citation type="journal article" date="2016" name="Nat. Commun.">
        <title>Thousands of microbial genomes shed light on interconnected biogeochemical processes in an aquifer system.</title>
        <authorList>
            <person name="Anantharaman K."/>
            <person name="Brown C.T."/>
            <person name="Hug L.A."/>
            <person name="Sharon I."/>
            <person name="Castelle C.J."/>
            <person name="Probst A.J."/>
            <person name="Thomas B.C."/>
            <person name="Singh A."/>
            <person name="Wilkins M.J."/>
            <person name="Karaoz U."/>
            <person name="Brodie E.L."/>
            <person name="Williams K.H."/>
            <person name="Hubbard S.S."/>
            <person name="Banfield J.F."/>
        </authorList>
    </citation>
    <scope>NUCLEOTIDE SEQUENCE [LARGE SCALE GENOMIC DNA]</scope>
</reference>
<feature type="transmembrane region" description="Helical" evidence="6">
    <location>
        <begin position="130"/>
        <end position="158"/>
    </location>
</feature>
<sequence length="356" mass="39987">MKFLSAVNWPIIVPSLFLVSIGILVIYSSSTELAIQQFIYTLVGLFLFILISQLDSPSLKKFINPVYIVTLILLIIVLILGYETRGSVRWIPLGFFNIQPSEFAKIALLLFLASFWTKNIPTWLNILKSFVWIAPIIFLVFIQPDLGSTLTLMSIWIGMLLVSRISVKKIMILILIAVFIIPSGFLFLKDYQKQRITSFLTPQLDPLGRGYNVIQSTIAVGSGQIMGRGLGRGTQSRLQFLPEFRTDFIFASIAEELGFVGSILILSIYFYLLTFCLRSASKINDNFSFLLTFGVFFMLIFQIFVNIGMNVGIVPITGITLPLISYGGSSLIVTFMVLGLIASVVKRTRRIDKEED</sequence>
<dbReference type="InterPro" id="IPR018365">
    <property type="entry name" value="Cell_cycle_FtsW-rel_CS"/>
</dbReference>
<gene>
    <name evidence="7" type="ORF">A3J13_02635</name>
</gene>
<name>A0A1F5MGK5_9BACT</name>
<dbReference type="GO" id="GO:0051301">
    <property type="term" value="P:cell division"/>
    <property type="evidence" value="ECO:0007669"/>
    <property type="project" value="InterPro"/>
</dbReference>
<dbReference type="NCBIfam" id="TIGR02210">
    <property type="entry name" value="rodA_shape"/>
    <property type="match status" value="1"/>
</dbReference>
<organism evidence="7 8">
    <name type="scientific">Candidatus Daviesbacteria bacterium RIFCSPLOWO2_02_FULL_36_8</name>
    <dbReference type="NCBI Taxonomy" id="1797793"/>
    <lineage>
        <taxon>Bacteria</taxon>
        <taxon>Candidatus Daviesiibacteriota</taxon>
    </lineage>
</organism>
<evidence type="ECO:0000256" key="1">
    <source>
        <dbReference type="ARBA" id="ARBA00004141"/>
    </source>
</evidence>
<comment type="caution">
    <text evidence="7">The sequence shown here is derived from an EMBL/GenBank/DDBJ whole genome shotgun (WGS) entry which is preliminary data.</text>
</comment>
<feature type="transmembrane region" description="Helical" evidence="6">
    <location>
        <begin position="6"/>
        <end position="26"/>
    </location>
</feature>
<evidence type="ECO:0000256" key="6">
    <source>
        <dbReference type="SAM" id="Phobius"/>
    </source>
</evidence>
<keyword evidence="5 6" id="KW-0472">Membrane</keyword>
<protein>
    <submittedName>
        <fullName evidence="7">Rod shape-determining protein RodA</fullName>
    </submittedName>
</protein>
<accession>A0A1F5MGK5</accession>
<dbReference type="GO" id="GO:0032153">
    <property type="term" value="C:cell division site"/>
    <property type="evidence" value="ECO:0007669"/>
    <property type="project" value="TreeGrafter"/>
</dbReference>
<evidence type="ECO:0000313" key="8">
    <source>
        <dbReference type="Proteomes" id="UP000183317"/>
    </source>
</evidence>
<keyword evidence="2 6" id="KW-0812">Transmembrane</keyword>
<dbReference type="GO" id="GO:0015648">
    <property type="term" value="F:lipid-linked peptidoglycan transporter activity"/>
    <property type="evidence" value="ECO:0007669"/>
    <property type="project" value="TreeGrafter"/>
</dbReference>
<comment type="subcellular location">
    <subcellularLocation>
        <location evidence="1">Membrane</location>
        <topology evidence="1">Multi-pass membrane protein</topology>
    </subcellularLocation>
</comment>
<dbReference type="Proteomes" id="UP000183317">
    <property type="component" value="Unassembled WGS sequence"/>
</dbReference>
<dbReference type="InterPro" id="IPR011923">
    <property type="entry name" value="RodA/MrdB"/>
</dbReference>
<evidence type="ECO:0000256" key="5">
    <source>
        <dbReference type="ARBA" id="ARBA00023136"/>
    </source>
</evidence>
<feature type="transmembrane region" description="Helical" evidence="6">
    <location>
        <begin position="62"/>
        <end position="82"/>
    </location>
</feature>
<feature type="transmembrane region" description="Helical" evidence="6">
    <location>
        <begin position="257"/>
        <end position="277"/>
    </location>
</feature>
<feature type="transmembrane region" description="Helical" evidence="6">
    <location>
        <begin position="323"/>
        <end position="345"/>
    </location>
</feature>
<feature type="transmembrane region" description="Helical" evidence="6">
    <location>
        <begin position="289"/>
        <end position="311"/>
    </location>
</feature>
<evidence type="ECO:0000256" key="3">
    <source>
        <dbReference type="ARBA" id="ARBA00022960"/>
    </source>
</evidence>
<evidence type="ECO:0000256" key="4">
    <source>
        <dbReference type="ARBA" id="ARBA00022989"/>
    </source>
</evidence>
<dbReference type="GO" id="GO:0008360">
    <property type="term" value="P:regulation of cell shape"/>
    <property type="evidence" value="ECO:0007669"/>
    <property type="project" value="UniProtKB-KW"/>
</dbReference>
<feature type="transmembrane region" description="Helical" evidence="6">
    <location>
        <begin position="170"/>
        <end position="188"/>
    </location>
</feature>
<keyword evidence="3" id="KW-0133">Cell shape</keyword>
<feature type="transmembrane region" description="Helical" evidence="6">
    <location>
        <begin position="103"/>
        <end position="124"/>
    </location>
</feature>
<evidence type="ECO:0000256" key="2">
    <source>
        <dbReference type="ARBA" id="ARBA00022692"/>
    </source>
</evidence>
<dbReference type="EMBL" id="MFDU01000011">
    <property type="protein sequence ID" value="OGE64497.1"/>
    <property type="molecule type" value="Genomic_DNA"/>
</dbReference>
<dbReference type="Pfam" id="PF01098">
    <property type="entry name" value="FTSW_RODA_SPOVE"/>
    <property type="match status" value="1"/>
</dbReference>
<dbReference type="GO" id="GO:0005886">
    <property type="term" value="C:plasma membrane"/>
    <property type="evidence" value="ECO:0007669"/>
    <property type="project" value="TreeGrafter"/>
</dbReference>
<dbReference type="PROSITE" id="PS00428">
    <property type="entry name" value="FTSW_RODA_SPOVE"/>
    <property type="match status" value="1"/>
</dbReference>
<feature type="transmembrane region" description="Helical" evidence="6">
    <location>
        <begin position="38"/>
        <end position="56"/>
    </location>
</feature>
<keyword evidence="4 6" id="KW-1133">Transmembrane helix</keyword>
<dbReference type="PANTHER" id="PTHR30474">
    <property type="entry name" value="CELL CYCLE PROTEIN"/>
    <property type="match status" value="1"/>
</dbReference>
<proteinExistence type="predicted"/>
<dbReference type="AlphaFoldDB" id="A0A1F5MGK5"/>
<evidence type="ECO:0000313" key="7">
    <source>
        <dbReference type="EMBL" id="OGE64497.1"/>
    </source>
</evidence>